<feature type="domain" description="C3H1-type" evidence="6">
    <location>
        <begin position="387"/>
        <end position="415"/>
    </location>
</feature>
<keyword evidence="2 4" id="KW-0863">Zinc-finger</keyword>
<dbReference type="SUPFAM" id="SSF90229">
    <property type="entry name" value="CCCH zinc finger"/>
    <property type="match status" value="1"/>
</dbReference>
<proteinExistence type="predicted"/>
<evidence type="ECO:0000256" key="2">
    <source>
        <dbReference type="ARBA" id="ARBA00022771"/>
    </source>
</evidence>
<dbReference type="PROSITE" id="PS50103">
    <property type="entry name" value="ZF_C3H1"/>
    <property type="match status" value="1"/>
</dbReference>
<organism evidence="7 8">
    <name type="scientific">Symbiodinium pilosum</name>
    <name type="common">Dinoflagellate</name>
    <dbReference type="NCBI Taxonomy" id="2952"/>
    <lineage>
        <taxon>Eukaryota</taxon>
        <taxon>Sar</taxon>
        <taxon>Alveolata</taxon>
        <taxon>Dinophyceae</taxon>
        <taxon>Suessiales</taxon>
        <taxon>Symbiodiniaceae</taxon>
        <taxon>Symbiodinium</taxon>
    </lineage>
</organism>
<dbReference type="InterPro" id="IPR036855">
    <property type="entry name" value="Znf_CCCH_sf"/>
</dbReference>
<feature type="zinc finger region" description="C3H1-type" evidence="4">
    <location>
        <begin position="387"/>
        <end position="415"/>
    </location>
</feature>
<evidence type="ECO:0000256" key="4">
    <source>
        <dbReference type="PROSITE-ProRule" id="PRU00723"/>
    </source>
</evidence>
<dbReference type="EMBL" id="CAJNIZ010018624">
    <property type="protein sequence ID" value="CAE7413143.1"/>
    <property type="molecule type" value="Genomic_DNA"/>
</dbReference>
<comment type="caution">
    <text evidence="7">The sequence shown here is derived from an EMBL/GenBank/DDBJ whole genome shotgun (WGS) entry which is preliminary data.</text>
</comment>
<name>A0A812R0Q5_SYMPI</name>
<feature type="region of interest" description="Disordered" evidence="5">
    <location>
        <begin position="352"/>
        <end position="384"/>
    </location>
</feature>
<evidence type="ECO:0000256" key="1">
    <source>
        <dbReference type="ARBA" id="ARBA00022723"/>
    </source>
</evidence>
<evidence type="ECO:0000256" key="3">
    <source>
        <dbReference type="ARBA" id="ARBA00022833"/>
    </source>
</evidence>
<dbReference type="AlphaFoldDB" id="A0A812R0Q5"/>
<evidence type="ECO:0000313" key="8">
    <source>
        <dbReference type="Proteomes" id="UP000649617"/>
    </source>
</evidence>
<keyword evidence="1 4" id="KW-0479">Metal-binding</keyword>
<gene>
    <name evidence="7" type="primary">kptA</name>
    <name evidence="7" type="ORF">SPIL2461_LOCUS10189</name>
</gene>
<sequence length="572" mass="63704">MAGAALSTALVDPRNIPVPTTASTPDVEMHGPPTLEQNTFVDARSLHLMQQNVEVSYAGEAHAAAQAVRLAAELRLREYEDSARNFVLAEMQELRQVADATHEGRIAALTNRFNTFADEMRNDRKDESMLAMRETFDTSRSVPEDLKDLFAGPQVFTISSDKPSPEALLVKALQSVMGKSDDDGSIIGRFADPGKFLTLDTKLLSAISKVVKGELARQIVNYKESEAAHARAVRGRQVLYMFEQYFKTNEEVGALYSVEDLLKVSLTNDDLSSFIHNWESVIAGISHVPEELALRDILLRQIRGSHRLKYDLETYDRAKEGTETHSYQFLLSSIKNLLTRERVRKNRDKIAKAHGAKYGAPAQEDGKGKGKGGRKGREASRQRETSQVPKGYCFTWVKTGKCEKGADCKYKHGFSRRRSKSRKKKGDKPAACCVLVARVKSEATREGASAAMPSYAAAARKGEPTSSDRWEHKAKEGILIRHHAIPRSDGFVPTKDSPVPASRLNAKAVVVMNLDSEGRTGIEKTWDWRSSKLDSGLGEMDVIYCLQNPKYKEEEEGFVHQQARDQRDSCRG</sequence>
<reference evidence="7" key="1">
    <citation type="submission" date="2021-02" db="EMBL/GenBank/DDBJ databases">
        <authorList>
            <person name="Dougan E. K."/>
            <person name="Rhodes N."/>
            <person name="Thang M."/>
            <person name="Chan C."/>
        </authorList>
    </citation>
    <scope>NUCLEOTIDE SEQUENCE</scope>
</reference>
<evidence type="ECO:0000259" key="6">
    <source>
        <dbReference type="PROSITE" id="PS50103"/>
    </source>
</evidence>
<dbReference type="InterPro" id="IPR000571">
    <property type="entry name" value="Znf_CCCH"/>
</dbReference>
<dbReference type="Proteomes" id="UP000649617">
    <property type="component" value="Unassembled WGS sequence"/>
</dbReference>
<keyword evidence="3 4" id="KW-0862">Zinc</keyword>
<evidence type="ECO:0000256" key="5">
    <source>
        <dbReference type="SAM" id="MobiDB-lite"/>
    </source>
</evidence>
<dbReference type="GO" id="GO:0008270">
    <property type="term" value="F:zinc ion binding"/>
    <property type="evidence" value="ECO:0007669"/>
    <property type="project" value="UniProtKB-KW"/>
</dbReference>
<feature type="compositionally biased region" description="Basic and acidic residues" evidence="5">
    <location>
        <begin position="375"/>
        <end position="384"/>
    </location>
</feature>
<protein>
    <submittedName>
        <fullName evidence="7">KptA protein</fullName>
    </submittedName>
</protein>
<accession>A0A812R0Q5</accession>
<evidence type="ECO:0000313" key="7">
    <source>
        <dbReference type="EMBL" id="CAE7413143.1"/>
    </source>
</evidence>
<keyword evidence="8" id="KW-1185">Reference proteome</keyword>
<dbReference type="OrthoDB" id="446949at2759"/>